<accession>A0A9W6L841</accession>
<gene>
    <name evidence="2" type="ORF">GCM10017577_50840</name>
</gene>
<proteinExistence type="predicted"/>
<reference evidence="2" key="2">
    <citation type="submission" date="2023-01" db="EMBL/GenBank/DDBJ databases">
        <authorList>
            <person name="Sun Q."/>
            <person name="Evtushenko L."/>
        </authorList>
    </citation>
    <scope>NUCLEOTIDE SEQUENCE</scope>
    <source>
        <strain evidence="2">VKM Ac-1069</strain>
    </source>
</reference>
<feature type="region of interest" description="Disordered" evidence="1">
    <location>
        <begin position="60"/>
        <end position="157"/>
    </location>
</feature>
<name>A0A9W6L841_9PSEU</name>
<feature type="compositionally biased region" description="Basic and acidic residues" evidence="1">
    <location>
        <begin position="88"/>
        <end position="110"/>
    </location>
</feature>
<evidence type="ECO:0000313" key="3">
    <source>
        <dbReference type="Proteomes" id="UP001143463"/>
    </source>
</evidence>
<evidence type="ECO:0000256" key="1">
    <source>
        <dbReference type="SAM" id="MobiDB-lite"/>
    </source>
</evidence>
<protein>
    <submittedName>
        <fullName evidence="2">Uncharacterized protein</fullName>
    </submittedName>
</protein>
<sequence>MRRGEVGEETAQVVERPGGPDLRDPLLVLGAVEPAVGEVLRERLRGVLALGVADPDLRGFGAGLGLAHGTDRTPGRAAGGGNRLGVGSRERRVRSDRAQPRGAPPDDRENSVTVGISRAARRAVGPGPRLGPCASVSSFPRAGGTTSSASTPPSSGR</sequence>
<reference evidence="2" key="1">
    <citation type="journal article" date="2014" name="Int. J. Syst. Evol. Microbiol.">
        <title>Complete genome sequence of Corynebacterium casei LMG S-19264T (=DSM 44701T), isolated from a smear-ripened cheese.</title>
        <authorList>
            <consortium name="US DOE Joint Genome Institute (JGI-PGF)"/>
            <person name="Walter F."/>
            <person name="Albersmeier A."/>
            <person name="Kalinowski J."/>
            <person name="Ruckert C."/>
        </authorList>
    </citation>
    <scope>NUCLEOTIDE SEQUENCE</scope>
    <source>
        <strain evidence="2">VKM Ac-1069</strain>
    </source>
</reference>
<feature type="compositionally biased region" description="Low complexity" evidence="1">
    <location>
        <begin position="122"/>
        <end position="132"/>
    </location>
</feature>
<keyword evidence="3" id="KW-1185">Reference proteome</keyword>
<dbReference type="EMBL" id="BSFQ01000026">
    <property type="protein sequence ID" value="GLL13939.1"/>
    <property type="molecule type" value="Genomic_DNA"/>
</dbReference>
<feature type="compositionally biased region" description="Low complexity" evidence="1">
    <location>
        <begin position="140"/>
        <end position="157"/>
    </location>
</feature>
<comment type="caution">
    <text evidence="2">The sequence shown here is derived from an EMBL/GenBank/DDBJ whole genome shotgun (WGS) entry which is preliminary data.</text>
</comment>
<dbReference type="Proteomes" id="UP001143463">
    <property type="component" value="Unassembled WGS sequence"/>
</dbReference>
<organism evidence="2 3">
    <name type="scientific">Pseudonocardia halophobica</name>
    <dbReference type="NCBI Taxonomy" id="29401"/>
    <lineage>
        <taxon>Bacteria</taxon>
        <taxon>Bacillati</taxon>
        <taxon>Actinomycetota</taxon>
        <taxon>Actinomycetes</taxon>
        <taxon>Pseudonocardiales</taxon>
        <taxon>Pseudonocardiaceae</taxon>
        <taxon>Pseudonocardia</taxon>
    </lineage>
</organism>
<dbReference type="AlphaFoldDB" id="A0A9W6L841"/>
<evidence type="ECO:0000313" key="2">
    <source>
        <dbReference type="EMBL" id="GLL13939.1"/>
    </source>
</evidence>
<feature type="region of interest" description="Disordered" evidence="1">
    <location>
        <begin position="1"/>
        <end position="22"/>
    </location>
</feature>